<dbReference type="PANTHER" id="PTHR34512">
    <property type="entry name" value="CELL SURFACE PROTEIN"/>
    <property type="match status" value="1"/>
</dbReference>
<proteinExistence type="predicted"/>
<name>A0A5C5VGB0_9BACT</name>
<feature type="signal peptide" evidence="1">
    <location>
        <begin position="1"/>
        <end position="23"/>
    </location>
</feature>
<dbReference type="PANTHER" id="PTHR34512:SF30">
    <property type="entry name" value="OUTER MEMBRANE PROTEIN ASSEMBLY FACTOR BAMB"/>
    <property type="match status" value="1"/>
</dbReference>
<dbReference type="EMBL" id="SIHJ01000001">
    <property type="protein sequence ID" value="TWT36735.1"/>
    <property type="molecule type" value="Genomic_DNA"/>
</dbReference>
<keyword evidence="1" id="KW-0732">Signal</keyword>
<protein>
    <submittedName>
        <fullName evidence="3">Outer membrane biogenesis protein BamB</fullName>
    </submittedName>
</protein>
<feature type="domain" description="Pyrrolo-quinoline quinone repeat" evidence="2">
    <location>
        <begin position="89"/>
        <end position="330"/>
    </location>
</feature>
<dbReference type="InterPro" id="IPR002372">
    <property type="entry name" value="PQQ_rpt_dom"/>
</dbReference>
<sequence precursor="true">MKTLLCVVGPLALLLSLSPPCPAAEYDWPQWMGPNRDGLSQEKGLLQKWPEEGPPQTWLVRSVGLGYAGPSIAEGKIYILGALDGVTHLMCLDEATGERQWATPIGPEYENDWGNGPRCTPTYDGDHVYAMSGTGQLICCQTADGKKVWQVAMQDFGGKTPQWGYCESPLVDGERVVVTPGGEKGSMIALNKQTGSLLWQSQGVTEGAQYASIVKSSAGGRDQYVQLLHKVFGVNPDDGSVLWQQDWQGLAVIPTPLIRGNKVYVSTGYGVGCRLIDLGESGTDPTTVYDNKVMKNKHDGLALLGDHLYGYSDGVGWLCQDFNTGERVWRERNALGKGSIGYADGRLYCLSEDEGEVVLINATPEGWEEHGRFKLSPQTEQRKPRGRIWVHPVIANGKLYLRDQELLFQFNVKQ</sequence>
<organism evidence="3 4">
    <name type="scientific">Posidoniimonas corsicana</name>
    <dbReference type="NCBI Taxonomy" id="1938618"/>
    <lineage>
        <taxon>Bacteria</taxon>
        <taxon>Pseudomonadati</taxon>
        <taxon>Planctomycetota</taxon>
        <taxon>Planctomycetia</taxon>
        <taxon>Pirellulales</taxon>
        <taxon>Lacipirellulaceae</taxon>
        <taxon>Posidoniimonas</taxon>
    </lineage>
</organism>
<dbReference type="InterPro" id="IPR015943">
    <property type="entry name" value="WD40/YVTN_repeat-like_dom_sf"/>
</dbReference>
<comment type="caution">
    <text evidence="3">The sequence shown here is derived from an EMBL/GenBank/DDBJ whole genome shotgun (WGS) entry which is preliminary data.</text>
</comment>
<dbReference type="AlphaFoldDB" id="A0A5C5VGB0"/>
<evidence type="ECO:0000259" key="2">
    <source>
        <dbReference type="Pfam" id="PF13360"/>
    </source>
</evidence>
<feature type="chain" id="PRO_5022943571" evidence="1">
    <location>
        <begin position="24"/>
        <end position="414"/>
    </location>
</feature>
<accession>A0A5C5VGB0</accession>
<keyword evidence="4" id="KW-1185">Reference proteome</keyword>
<dbReference type="Proteomes" id="UP000316714">
    <property type="component" value="Unassembled WGS sequence"/>
</dbReference>
<evidence type="ECO:0000313" key="4">
    <source>
        <dbReference type="Proteomes" id="UP000316714"/>
    </source>
</evidence>
<dbReference type="RefSeq" id="WP_146563888.1">
    <property type="nucleotide sequence ID" value="NZ_SIHJ01000001.1"/>
</dbReference>
<gene>
    <name evidence="3" type="ORF">KOR34_16750</name>
</gene>
<dbReference type="SUPFAM" id="SSF50998">
    <property type="entry name" value="Quinoprotein alcohol dehydrogenase-like"/>
    <property type="match status" value="1"/>
</dbReference>
<dbReference type="Pfam" id="PF13360">
    <property type="entry name" value="PQQ_2"/>
    <property type="match status" value="1"/>
</dbReference>
<evidence type="ECO:0000256" key="1">
    <source>
        <dbReference type="SAM" id="SignalP"/>
    </source>
</evidence>
<reference evidence="3 4" key="1">
    <citation type="submission" date="2019-02" db="EMBL/GenBank/DDBJ databases">
        <title>Deep-cultivation of Planctomycetes and their phenomic and genomic characterization uncovers novel biology.</title>
        <authorList>
            <person name="Wiegand S."/>
            <person name="Jogler M."/>
            <person name="Boedeker C."/>
            <person name="Pinto D."/>
            <person name="Vollmers J."/>
            <person name="Rivas-Marin E."/>
            <person name="Kohn T."/>
            <person name="Peeters S.H."/>
            <person name="Heuer A."/>
            <person name="Rast P."/>
            <person name="Oberbeckmann S."/>
            <person name="Bunk B."/>
            <person name="Jeske O."/>
            <person name="Meyerdierks A."/>
            <person name="Storesund J.E."/>
            <person name="Kallscheuer N."/>
            <person name="Luecker S."/>
            <person name="Lage O.M."/>
            <person name="Pohl T."/>
            <person name="Merkel B.J."/>
            <person name="Hornburger P."/>
            <person name="Mueller R.-W."/>
            <person name="Bruemmer F."/>
            <person name="Labrenz M."/>
            <person name="Spormann A.M."/>
            <person name="Op Den Camp H."/>
            <person name="Overmann J."/>
            <person name="Amann R."/>
            <person name="Jetten M.S.M."/>
            <person name="Mascher T."/>
            <person name="Medema M.H."/>
            <person name="Devos D.P."/>
            <person name="Kaster A.-K."/>
            <person name="Ovreas L."/>
            <person name="Rohde M."/>
            <person name="Galperin M.Y."/>
            <person name="Jogler C."/>
        </authorList>
    </citation>
    <scope>NUCLEOTIDE SEQUENCE [LARGE SCALE GENOMIC DNA]</scope>
    <source>
        <strain evidence="3 4">KOR34</strain>
    </source>
</reference>
<dbReference type="OrthoDB" id="229752at2"/>
<evidence type="ECO:0000313" key="3">
    <source>
        <dbReference type="EMBL" id="TWT36735.1"/>
    </source>
</evidence>
<dbReference type="Gene3D" id="2.130.10.10">
    <property type="entry name" value="YVTN repeat-like/Quinoprotein amine dehydrogenase"/>
    <property type="match status" value="2"/>
</dbReference>
<dbReference type="InterPro" id="IPR011047">
    <property type="entry name" value="Quinoprotein_ADH-like_sf"/>
</dbReference>